<gene>
    <name evidence="2" type="ORF">GCM10009606_29330</name>
</gene>
<feature type="compositionally biased region" description="Low complexity" evidence="1">
    <location>
        <begin position="1"/>
        <end position="20"/>
    </location>
</feature>
<keyword evidence="3" id="KW-1185">Reference proteome</keyword>
<dbReference type="Pfam" id="PF13591">
    <property type="entry name" value="MerR_2"/>
    <property type="match status" value="1"/>
</dbReference>
<comment type="caution">
    <text evidence="2">The sequence shown here is derived from an EMBL/GenBank/DDBJ whole genome shotgun (WGS) entry which is preliminary data.</text>
</comment>
<feature type="region of interest" description="Disordered" evidence="1">
    <location>
        <begin position="1"/>
        <end position="23"/>
    </location>
</feature>
<organism evidence="2 3">
    <name type="scientific">Nocardioides aquiterrae</name>
    <dbReference type="NCBI Taxonomy" id="203799"/>
    <lineage>
        <taxon>Bacteria</taxon>
        <taxon>Bacillati</taxon>
        <taxon>Actinomycetota</taxon>
        <taxon>Actinomycetes</taxon>
        <taxon>Propionibacteriales</taxon>
        <taxon>Nocardioidaceae</taxon>
        <taxon>Nocardioides</taxon>
    </lineage>
</organism>
<evidence type="ECO:0000313" key="3">
    <source>
        <dbReference type="Proteomes" id="UP001499979"/>
    </source>
</evidence>
<dbReference type="EMBL" id="BAAAJE010000015">
    <property type="protein sequence ID" value="GAA1148788.1"/>
    <property type="molecule type" value="Genomic_DNA"/>
</dbReference>
<name>A0ABN1UF39_9ACTN</name>
<evidence type="ECO:0000256" key="1">
    <source>
        <dbReference type="SAM" id="MobiDB-lite"/>
    </source>
</evidence>
<dbReference type="RefSeq" id="WP_343908327.1">
    <property type="nucleotide sequence ID" value="NZ_BAAAJE010000015.1"/>
</dbReference>
<evidence type="ECO:0008006" key="4">
    <source>
        <dbReference type="Google" id="ProtNLM"/>
    </source>
</evidence>
<proteinExistence type="predicted"/>
<accession>A0ABN1UF39</accession>
<dbReference type="Proteomes" id="UP001499979">
    <property type="component" value="Unassembled WGS sequence"/>
</dbReference>
<protein>
    <recommendedName>
        <fullName evidence="4">MerR family transcriptional regulator</fullName>
    </recommendedName>
</protein>
<reference evidence="2 3" key="1">
    <citation type="journal article" date="2019" name="Int. J. Syst. Evol. Microbiol.">
        <title>The Global Catalogue of Microorganisms (GCM) 10K type strain sequencing project: providing services to taxonomists for standard genome sequencing and annotation.</title>
        <authorList>
            <consortium name="The Broad Institute Genomics Platform"/>
            <consortium name="The Broad Institute Genome Sequencing Center for Infectious Disease"/>
            <person name="Wu L."/>
            <person name="Ma J."/>
        </authorList>
    </citation>
    <scope>NUCLEOTIDE SEQUENCE [LARGE SCALE GENOMIC DNA]</scope>
    <source>
        <strain evidence="2 3">JCM 11813</strain>
    </source>
</reference>
<dbReference type="Gene3D" id="1.10.1660.10">
    <property type="match status" value="1"/>
</dbReference>
<evidence type="ECO:0000313" key="2">
    <source>
        <dbReference type="EMBL" id="GAA1148788.1"/>
    </source>
</evidence>
<sequence>MTDTTTGTTTGTTSGTPTGTRWPLARPHRLSLDSYARITGVHPDLVRRLVALGLLEITRDAEGNLWFDPSQVREMATVQRLHLRLNLTYASLGLVMDLLARISDLERSQRHPLSDRGVRWT</sequence>